<reference evidence="2 3" key="1">
    <citation type="submission" date="2021-03" db="EMBL/GenBank/DDBJ databases">
        <title>Genomic Encyclopedia of Type Strains, Phase IV (KMG-IV): sequencing the most valuable type-strain genomes for metagenomic binning, comparative biology and taxonomic classification.</title>
        <authorList>
            <person name="Goeker M."/>
        </authorList>
    </citation>
    <scope>NUCLEOTIDE SEQUENCE [LARGE SCALE GENOMIC DNA]</scope>
    <source>
        <strain evidence="2 3">DSM 1289</strain>
    </source>
</reference>
<evidence type="ECO:0000313" key="3">
    <source>
        <dbReference type="Proteomes" id="UP000767291"/>
    </source>
</evidence>
<feature type="transmembrane region" description="Helical" evidence="1">
    <location>
        <begin position="381"/>
        <end position="400"/>
    </location>
</feature>
<feature type="transmembrane region" description="Helical" evidence="1">
    <location>
        <begin position="302"/>
        <end position="319"/>
    </location>
</feature>
<dbReference type="Proteomes" id="UP000767291">
    <property type="component" value="Unassembled WGS sequence"/>
</dbReference>
<feature type="transmembrane region" description="Helical" evidence="1">
    <location>
        <begin position="76"/>
        <end position="95"/>
    </location>
</feature>
<sequence>MEKNSGLISYAKKYKSEFILFVICVAFYLTVTLIFFKETTIFYELNNNYDVVLDTDTGVLINWNTFVTSTDNGKHFLFSAIVSIFCYPAYELSLWMSNIGLFDFKTIYGFSLIFVQILISSTSIVMVFNHIRKLKLQRITTVLIMSIMMVSFPQMLMTINVERFIYAQLSLVLFMMLSEKFKDKDSYIVDIAAIPLLGITITNVYLYLFDLILKYKFKVKKMLKHIGVFIFSAYIITVSTRSYESFFTLAQTAQSDTKFLASIPILEKLSMIVNRLLCPVLFFPAAKFDKGMLLQNGSVNKIYVILILLILCFCILTLLDNLDRKIVQLSFGVLITNIVLHGIIGYNLLNASIMTIQFSFAVIILLSYFTKSLKEKEKVVYNIFLGIVLLAIIISNIIGFKEIFEIGVKYYPFIR</sequence>
<gene>
    <name evidence="2" type="ORF">J2Z43_002224</name>
</gene>
<feature type="transmembrane region" description="Helical" evidence="1">
    <location>
        <begin position="18"/>
        <end position="36"/>
    </location>
</feature>
<name>A0ABS4ED09_9FIRM</name>
<organism evidence="2 3">
    <name type="scientific">Metaclostridioides mangenotii</name>
    <dbReference type="NCBI Taxonomy" id="1540"/>
    <lineage>
        <taxon>Bacteria</taxon>
        <taxon>Bacillati</taxon>
        <taxon>Bacillota</taxon>
        <taxon>Clostridia</taxon>
        <taxon>Peptostreptococcales</taxon>
        <taxon>Peptostreptococcaceae</taxon>
        <taxon>Metaclostridioides</taxon>
    </lineage>
</organism>
<feature type="transmembrane region" description="Helical" evidence="1">
    <location>
        <begin position="326"/>
        <end position="344"/>
    </location>
</feature>
<feature type="transmembrane region" description="Helical" evidence="1">
    <location>
        <begin position="225"/>
        <end position="243"/>
    </location>
</feature>
<keyword evidence="3" id="KW-1185">Reference proteome</keyword>
<proteinExistence type="predicted"/>
<accession>A0ABS4ED09</accession>
<feature type="transmembrane region" description="Helical" evidence="1">
    <location>
        <begin position="350"/>
        <end position="369"/>
    </location>
</feature>
<protein>
    <submittedName>
        <fullName evidence="2">Uncharacterized protein</fullName>
    </submittedName>
</protein>
<feature type="transmembrane region" description="Helical" evidence="1">
    <location>
        <begin position="187"/>
        <end position="213"/>
    </location>
</feature>
<keyword evidence="1" id="KW-0812">Transmembrane</keyword>
<evidence type="ECO:0000313" key="2">
    <source>
        <dbReference type="EMBL" id="MBP1855823.1"/>
    </source>
</evidence>
<dbReference type="EMBL" id="JAGGJX010000005">
    <property type="protein sequence ID" value="MBP1855823.1"/>
    <property type="molecule type" value="Genomic_DNA"/>
</dbReference>
<keyword evidence="1" id="KW-1133">Transmembrane helix</keyword>
<dbReference type="RefSeq" id="WP_234926367.1">
    <property type="nucleotide sequence ID" value="NZ_BAAACS010000019.1"/>
</dbReference>
<comment type="caution">
    <text evidence="2">The sequence shown here is derived from an EMBL/GenBank/DDBJ whole genome shotgun (WGS) entry which is preliminary data.</text>
</comment>
<evidence type="ECO:0000256" key="1">
    <source>
        <dbReference type="SAM" id="Phobius"/>
    </source>
</evidence>
<keyword evidence="1" id="KW-0472">Membrane</keyword>
<feature type="transmembrane region" description="Helical" evidence="1">
    <location>
        <begin position="107"/>
        <end position="128"/>
    </location>
</feature>